<name>W4FWE5_APHAT</name>
<organism evidence="1">
    <name type="scientific">Aphanomyces astaci</name>
    <name type="common">Crayfish plague agent</name>
    <dbReference type="NCBI Taxonomy" id="112090"/>
    <lineage>
        <taxon>Eukaryota</taxon>
        <taxon>Sar</taxon>
        <taxon>Stramenopiles</taxon>
        <taxon>Oomycota</taxon>
        <taxon>Saprolegniomycetes</taxon>
        <taxon>Saprolegniales</taxon>
        <taxon>Verrucalvaceae</taxon>
        <taxon>Aphanomyces</taxon>
    </lineage>
</organism>
<reference evidence="1" key="1">
    <citation type="submission" date="2013-12" db="EMBL/GenBank/DDBJ databases">
        <title>The Genome Sequence of Aphanomyces astaci APO3.</title>
        <authorList>
            <consortium name="The Broad Institute Genomics Platform"/>
            <person name="Russ C."/>
            <person name="Tyler B."/>
            <person name="van West P."/>
            <person name="Dieguez-Uribeondo J."/>
            <person name="Young S.K."/>
            <person name="Zeng Q."/>
            <person name="Gargeya S."/>
            <person name="Fitzgerald M."/>
            <person name="Abouelleil A."/>
            <person name="Alvarado L."/>
            <person name="Chapman S.B."/>
            <person name="Gainer-Dewar J."/>
            <person name="Goldberg J."/>
            <person name="Griggs A."/>
            <person name="Gujja S."/>
            <person name="Hansen M."/>
            <person name="Howarth C."/>
            <person name="Imamovic A."/>
            <person name="Ireland A."/>
            <person name="Larimer J."/>
            <person name="McCowan C."/>
            <person name="Murphy C."/>
            <person name="Pearson M."/>
            <person name="Poon T.W."/>
            <person name="Priest M."/>
            <person name="Roberts A."/>
            <person name="Saif S."/>
            <person name="Shea T."/>
            <person name="Sykes S."/>
            <person name="Wortman J."/>
            <person name="Nusbaum C."/>
            <person name="Birren B."/>
        </authorList>
    </citation>
    <scope>NUCLEOTIDE SEQUENCE [LARGE SCALE GENOMIC DNA]</scope>
    <source>
        <strain evidence="1">APO3</strain>
    </source>
</reference>
<proteinExistence type="predicted"/>
<dbReference type="GeneID" id="20814952"/>
<evidence type="ECO:0000313" key="1">
    <source>
        <dbReference type="EMBL" id="ETV71812.1"/>
    </source>
</evidence>
<accession>W4FWE5</accession>
<dbReference type="OrthoDB" id="129375at2759"/>
<sequence length="121" mass="13053">MALSSVTLDAVVQTDVADVASSNPTLPSILLAFEQANPGSRVDFELDTHGRFYRAFVCGKVYADAHHSNLKLVGSDGAHFKHKDYNRVLINLVRRDGNGKNIPIALGVVAKETLITISGFS</sequence>
<dbReference type="AlphaFoldDB" id="W4FWE5"/>
<protein>
    <submittedName>
        <fullName evidence="1">Uncharacterized protein</fullName>
    </submittedName>
</protein>
<dbReference type="RefSeq" id="XP_009838661.1">
    <property type="nucleotide sequence ID" value="XM_009840359.1"/>
</dbReference>
<dbReference type="EMBL" id="KI913157">
    <property type="protein sequence ID" value="ETV71812.1"/>
    <property type="molecule type" value="Genomic_DNA"/>
</dbReference>
<dbReference type="VEuPathDB" id="FungiDB:H257_12956"/>
<gene>
    <name evidence="1" type="ORF">H257_12956</name>
</gene>